<dbReference type="InterPro" id="IPR002000">
    <property type="entry name" value="Lysosome-assoc_membr_glycop"/>
</dbReference>
<comment type="caution">
    <text evidence="11">The sequence shown here is derived from an EMBL/GenBank/DDBJ whole genome shotgun (WGS) entry which is preliminary data.</text>
</comment>
<proteinExistence type="inferred from homology"/>
<dbReference type="PANTHER" id="PTHR11506">
    <property type="entry name" value="LYSOSOME-ASSOCIATED MEMBRANE GLYCOPROTEIN"/>
    <property type="match status" value="1"/>
</dbReference>
<evidence type="ECO:0000256" key="9">
    <source>
        <dbReference type="SAM" id="MobiDB-lite"/>
    </source>
</evidence>
<dbReference type="PANTHER" id="PTHR11506:SF2">
    <property type="entry name" value="MACROSIALIN"/>
    <property type="match status" value="1"/>
</dbReference>
<accession>A0A8J6E369</accession>
<dbReference type="AlphaFoldDB" id="A0A8J6E369"/>
<keyword evidence="7" id="KW-0325">Glycoprotein</keyword>
<evidence type="ECO:0000313" key="12">
    <source>
        <dbReference type="Proteomes" id="UP000770717"/>
    </source>
</evidence>
<evidence type="ECO:0000259" key="10">
    <source>
        <dbReference type="Pfam" id="PF01299"/>
    </source>
</evidence>
<evidence type="ECO:0000313" key="11">
    <source>
        <dbReference type="EMBL" id="KAG9460960.1"/>
    </source>
</evidence>
<feature type="region of interest" description="Disordered" evidence="9">
    <location>
        <begin position="1"/>
        <end position="50"/>
    </location>
</feature>
<evidence type="ECO:0000256" key="4">
    <source>
        <dbReference type="ARBA" id="ARBA00022753"/>
    </source>
</evidence>
<evidence type="ECO:0000256" key="3">
    <source>
        <dbReference type="ARBA" id="ARBA00022729"/>
    </source>
</evidence>
<keyword evidence="5" id="KW-1133">Transmembrane helix</keyword>
<feature type="non-terminal residue" evidence="11">
    <location>
        <position position="218"/>
    </location>
</feature>
<gene>
    <name evidence="11" type="ORF">GDO78_018589</name>
</gene>
<feature type="domain" description="Lysosome-associated membrane glycoprotein 2-like luminal" evidence="10">
    <location>
        <begin position="78"/>
        <end position="212"/>
    </location>
</feature>
<dbReference type="Gene3D" id="2.40.160.110">
    <property type="match status" value="1"/>
</dbReference>
<keyword evidence="4" id="KW-0967">Endosome</keyword>
<keyword evidence="6 8" id="KW-0472">Membrane</keyword>
<dbReference type="OrthoDB" id="9428839at2759"/>
<dbReference type="Pfam" id="PF01299">
    <property type="entry name" value="Lamp2-like_luminal"/>
    <property type="match status" value="1"/>
</dbReference>
<dbReference type="GO" id="GO:0072594">
    <property type="term" value="P:establishment of protein localization to organelle"/>
    <property type="evidence" value="ECO:0007669"/>
    <property type="project" value="TreeGrafter"/>
</dbReference>
<keyword evidence="12" id="KW-1185">Reference proteome</keyword>
<name>A0A8J6E369_ELECQ</name>
<dbReference type="EMBL" id="WNTK01032277">
    <property type="protein sequence ID" value="KAG9460960.1"/>
    <property type="molecule type" value="Genomic_DNA"/>
</dbReference>
<keyword evidence="2 8" id="KW-0812">Transmembrane</keyword>
<reference evidence="11" key="1">
    <citation type="thesis" date="2020" institute="ProQuest LLC" country="789 East Eisenhower Parkway, Ann Arbor, MI, USA">
        <title>Comparative Genomics and Chromosome Evolution.</title>
        <authorList>
            <person name="Mudd A.B."/>
        </authorList>
    </citation>
    <scope>NUCLEOTIDE SEQUENCE</scope>
    <source>
        <strain evidence="11">HN-11 Male</strain>
        <tissue evidence="11">Kidney and liver</tissue>
    </source>
</reference>
<comment type="caution">
    <text evidence="8">Lacks conserved residue(s) required for the propagation of feature annotation.</text>
</comment>
<evidence type="ECO:0000256" key="1">
    <source>
        <dbReference type="ARBA" id="ARBA00004530"/>
    </source>
</evidence>
<dbReference type="GO" id="GO:0005886">
    <property type="term" value="C:plasma membrane"/>
    <property type="evidence" value="ECO:0007669"/>
    <property type="project" value="TreeGrafter"/>
</dbReference>
<dbReference type="GO" id="GO:0031902">
    <property type="term" value="C:late endosome membrane"/>
    <property type="evidence" value="ECO:0007669"/>
    <property type="project" value="TreeGrafter"/>
</dbReference>
<sequence length="218" mass="23038">MTTHSTLHTTHTTARSTPRPTAHANHTSTPAAHANTTTPHPTAHANHTSTPAAHANTTYFTTIPAGNQTSLPPTAPPTEYVVNGTTGVCLRITASFRISFNDSARPGIVIPPAPRTRASGSCSAEKAWLTLTFPHGQVGITFRQDAEGNNFFLGAVNITLKDKGSEKLGNDGVRDMLTPLGRAFSCAEVDIHVTSNVTLTVMNVKAQAFKLEGGEYGP</sequence>
<keyword evidence="3" id="KW-0732">Signal</keyword>
<evidence type="ECO:0000256" key="7">
    <source>
        <dbReference type="ARBA" id="ARBA00023180"/>
    </source>
</evidence>
<evidence type="ECO:0000256" key="5">
    <source>
        <dbReference type="ARBA" id="ARBA00022989"/>
    </source>
</evidence>
<evidence type="ECO:0000256" key="2">
    <source>
        <dbReference type="ARBA" id="ARBA00022692"/>
    </source>
</evidence>
<evidence type="ECO:0000256" key="6">
    <source>
        <dbReference type="ARBA" id="ARBA00023136"/>
    </source>
</evidence>
<dbReference type="Proteomes" id="UP000770717">
    <property type="component" value="Unassembled WGS sequence"/>
</dbReference>
<dbReference type="PROSITE" id="PS51407">
    <property type="entry name" value="LAMP_3"/>
    <property type="match status" value="1"/>
</dbReference>
<dbReference type="InterPro" id="IPR048528">
    <property type="entry name" value="Lamp2-like_luminal"/>
</dbReference>
<comment type="similarity">
    <text evidence="8">Belongs to the LAMP family.</text>
</comment>
<protein>
    <recommendedName>
        <fullName evidence="10">Lysosome-associated membrane glycoprotein 2-like luminal domain-containing protein</fullName>
    </recommendedName>
</protein>
<organism evidence="11 12">
    <name type="scientific">Eleutherodactylus coqui</name>
    <name type="common">Puerto Rican coqui</name>
    <dbReference type="NCBI Taxonomy" id="57060"/>
    <lineage>
        <taxon>Eukaryota</taxon>
        <taxon>Metazoa</taxon>
        <taxon>Chordata</taxon>
        <taxon>Craniata</taxon>
        <taxon>Vertebrata</taxon>
        <taxon>Euteleostomi</taxon>
        <taxon>Amphibia</taxon>
        <taxon>Batrachia</taxon>
        <taxon>Anura</taxon>
        <taxon>Neobatrachia</taxon>
        <taxon>Hyloidea</taxon>
        <taxon>Eleutherodactylidae</taxon>
        <taxon>Eleutherodactylinae</taxon>
        <taxon>Eleutherodactylus</taxon>
        <taxon>Eleutherodactylus</taxon>
    </lineage>
</organism>
<keyword evidence="8" id="KW-0458">Lysosome</keyword>
<comment type="subcellular location">
    <subcellularLocation>
        <location evidence="1">Endosome membrane</location>
        <topology evidence="1">Single-pass type I membrane protein</topology>
    </subcellularLocation>
    <subcellularLocation>
        <location evidence="8">Lysosome membrane</location>
        <topology evidence="8">Single-pass type I membrane protein</topology>
    </subcellularLocation>
</comment>
<dbReference type="GO" id="GO:0005765">
    <property type="term" value="C:lysosomal membrane"/>
    <property type="evidence" value="ECO:0007669"/>
    <property type="project" value="UniProtKB-SubCell"/>
</dbReference>
<evidence type="ECO:0000256" key="8">
    <source>
        <dbReference type="PROSITE-ProRule" id="PRU00740"/>
    </source>
</evidence>